<keyword evidence="4" id="KW-1185">Reference proteome</keyword>
<keyword evidence="1" id="KW-1133">Transmembrane helix</keyword>
<evidence type="ECO:0000259" key="2">
    <source>
        <dbReference type="Pfam" id="PF13360"/>
    </source>
</evidence>
<feature type="domain" description="Pyrrolo-quinoline quinone repeat" evidence="2">
    <location>
        <begin position="530"/>
        <end position="586"/>
    </location>
</feature>
<gene>
    <name evidence="3" type="ORF">D1614_11260</name>
</gene>
<proteinExistence type="predicted"/>
<dbReference type="InterPro" id="IPR011047">
    <property type="entry name" value="Quinoprotein_ADH-like_sf"/>
</dbReference>
<reference evidence="3 4" key="1">
    <citation type="submission" date="2018-08" db="EMBL/GenBank/DDBJ databases">
        <title>Pallidiluteibacterium maritimus gen. nov., sp. nov., isolated from coastal sediment.</title>
        <authorList>
            <person name="Zhou L.Y."/>
        </authorList>
    </citation>
    <scope>NUCLEOTIDE SEQUENCE [LARGE SCALE GENOMIC DNA]</scope>
    <source>
        <strain evidence="3 4">XSD2</strain>
    </source>
</reference>
<sequence>MTNNDKLKLAQNIALIAGIFCTAVAILLLLNFWQVSKSDPIESKALEALVQRLKQEPNNEELKAEIRAFDLLARKAYFNSQWQVKTGAYLILFGAVVLAFALRVYYSSKSKIEEPDAKLENEIAGRILAQKGIIVVGLVVMALAVVAGFATVNHLKDYDTVSLVAENEANTPEEQIEMIEVGQNPVTGNTPSEPAVDEVVEQVNQEETAIAEQPGAEKEVAVETPKEVVETKAPEKTAPAASGLTLAILKANHNSFRGPLGQGVSYAKNIPTEWNGAAGTNVLWKSPIPKHGFNSPVIWGDKIFIAGADNSAREVYCYDRNTGKLLWTGVANNIQGSPAAMPKVTPDTGLSAPSLTTDGKAVFAIFASGDLIAFDMNGKRLWARNLGVPNNHYGHSSSLITWAGKLFVQYDTNRGGKVLALNNTSGETLWETTRACKISWASPVLGEVDGKYQLLLTSDPIVAGYNIETGEELWQVECMMGEVGPSVAFSEGMVFAANEYARLVAIDPKTASVVWENDEYLPEAASPLAYNGLLFIATSYGVLVCYDTKTGEQYWEDDLGTTLYSSPVTADGKLFMMDNDGVMHVYEFGKELKKISENELGEHSGPTPAFADGRIYIRGDKNLYCIGK</sequence>
<dbReference type="PANTHER" id="PTHR34512">
    <property type="entry name" value="CELL SURFACE PROTEIN"/>
    <property type="match status" value="1"/>
</dbReference>
<feature type="transmembrane region" description="Helical" evidence="1">
    <location>
        <begin position="87"/>
        <end position="106"/>
    </location>
</feature>
<protein>
    <recommendedName>
        <fullName evidence="2">Pyrrolo-quinoline quinone repeat domain-containing protein</fullName>
    </recommendedName>
</protein>
<dbReference type="OrthoDB" id="7012117at2"/>
<dbReference type="InterPro" id="IPR018391">
    <property type="entry name" value="PQQ_b-propeller_rpt"/>
</dbReference>
<evidence type="ECO:0000313" key="4">
    <source>
        <dbReference type="Proteomes" id="UP000265926"/>
    </source>
</evidence>
<feature type="transmembrane region" description="Helical" evidence="1">
    <location>
        <begin position="12"/>
        <end position="33"/>
    </location>
</feature>
<dbReference type="InterPro" id="IPR015943">
    <property type="entry name" value="WD40/YVTN_repeat-like_dom_sf"/>
</dbReference>
<dbReference type="EMBL" id="QWGR01000005">
    <property type="protein sequence ID" value="RIJ48300.1"/>
    <property type="molecule type" value="Genomic_DNA"/>
</dbReference>
<name>A0A399SW66_9BACT</name>
<dbReference type="Pfam" id="PF13360">
    <property type="entry name" value="PQQ_2"/>
    <property type="match status" value="3"/>
</dbReference>
<feature type="domain" description="Pyrrolo-quinoline quinone repeat" evidence="2">
    <location>
        <begin position="281"/>
        <end position="390"/>
    </location>
</feature>
<dbReference type="Gene3D" id="2.40.10.480">
    <property type="match status" value="1"/>
</dbReference>
<evidence type="ECO:0000313" key="3">
    <source>
        <dbReference type="EMBL" id="RIJ48300.1"/>
    </source>
</evidence>
<accession>A0A399SW66</accession>
<dbReference type="RefSeq" id="WP_119438032.1">
    <property type="nucleotide sequence ID" value="NZ_QWGR01000005.1"/>
</dbReference>
<dbReference type="SMART" id="SM00564">
    <property type="entry name" value="PQQ"/>
    <property type="match status" value="7"/>
</dbReference>
<dbReference type="PANTHER" id="PTHR34512:SF30">
    <property type="entry name" value="OUTER MEMBRANE PROTEIN ASSEMBLY FACTOR BAMB"/>
    <property type="match status" value="1"/>
</dbReference>
<dbReference type="InterPro" id="IPR002372">
    <property type="entry name" value="PQQ_rpt_dom"/>
</dbReference>
<feature type="transmembrane region" description="Helical" evidence="1">
    <location>
        <begin position="127"/>
        <end position="150"/>
    </location>
</feature>
<comment type="caution">
    <text evidence="3">The sequence shown here is derived from an EMBL/GenBank/DDBJ whole genome shotgun (WGS) entry which is preliminary data.</text>
</comment>
<evidence type="ECO:0000256" key="1">
    <source>
        <dbReference type="SAM" id="Phobius"/>
    </source>
</evidence>
<organism evidence="3 4">
    <name type="scientific">Maribellus luteus</name>
    <dbReference type="NCBI Taxonomy" id="2305463"/>
    <lineage>
        <taxon>Bacteria</taxon>
        <taxon>Pseudomonadati</taxon>
        <taxon>Bacteroidota</taxon>
        <taxon>Bacteroidia</taxon>
        <taxon>Marinilabiliales</taxon>
        <taxon>Prolixibacteraceae</taxon>
        <taxon>Maribellus</taxon>
    </lineage>
</organism>
<dbReference type="AlphaFoldDB" id="A0A399SW66"/>
<keyword evidence="1" id="KW-0472">Membrane</keyword>
<feature type="domain" description="Pyrrolo-quinoline quinone repeat" evidence="2">
    <location>
        <begin position="461"/>
        <end position="518"/>
    </location>
</feature>
<dbReference type="Proteomes" id="UP000265926">
    <property type="component" value="Unassembled WGS sequence"/>
</dbReference>
<dbReference type="SUPFAM" id="SSF50998">
    <property type="entry name" value="Quinoprotein alcohol dehydrogenase-like"/>
    <property type="match status" value="1"/>
</dbReference>
<dbReference type="Gene3D" id="2.130.10.10">
    <property type="entry name" value="YVTN repeat-like/Quinoprotein amine dehydrogenase"/>
    <property type="match status" value="1"/>
</dbReference>
<keyword evidence="1" id="KW-0812">Transmembrane</keyword>